<dbReference type="GO" id="GO:0009986">
    <property type="term" value="C:cell surface"/>
    <property type="evidence" value="ECO:0007669"/>
    <property type="project" value="UniProtKB-SubCell"/>
</dbReference>
<evidence type="ECO:0000313" key="4">
    <source>
        <dbReference type="EMBL" id="EIM05669.1"/>
    </source>
</evidence>
<gene>
    <name evidence="4" type="ORF">A1A1_15174</name>
</gene>
<protein>
    <recommendedName>
        <fullName evidence="6">Prepilin-type N-terminal cleavage/methylation domain-containing protein</fullName>
    </recommendedName>
</protein>
<name>A0AA87LRV5_9BACL</name>
<comment type="caution">
    <text evidence="4">The sequence shown here is derived from an EMBL/GenBank/DDBJ whole genome shotgun (WGS) entry which is preliminary data.</text>
</comment>
<evidence type="ECO:0008006" key="6">
    <source>
        <dbReference type="Google" id="ProtNLM"/>
    </source>
</evidence>
<evidence type="ECO:0000256" key="1">
    <source>
        <dbReference type="ARBA" id="ARBA00004241"/>
    </source>
</evidence>
<comment type="subcellular location">
    <subcellularLocation>
        <location evidence="1">Cell surface</location>
    </subcellularLocation>
</comment>
<proteinExistence type="predicted"/>
<evidence type="ECO:0000256" key="3">
    <source>
        <dbReference type="SAM" id="Phobius"/>
    </source>
</evidence>
<dbReference type="Pfam" id="PF07963">
    <property type="entry name" value="N_methyl"/>
    <property type="match status" value="1"/>
</dbReference>
<feature type="transmembrane region" description="Helical" evidence="3">
    <location>
        <begin position="12"/>
        <end position="34"/>
    </location>
</feature>
<accession>A0AA87LRV5</accession>
<evidence type="ECO:0000256" key="2">
    <source>
        <dbReference type="ARBA" id="ARBA00023287"/>
    </source>
</evidence>
<keyword evidence="2" id="KW-0178">Competence</keyword>
<dbReference type="EMBL" id="AJYB01000059">
    <property type="protein sequence ID" value="EIM05669.1"/>
    <property type="molecule type" value="Genomic_DNA"/>
</dbReference>
<organism evidence="4 5">
    <name type="scientific">Planococcus antarcticus DSM 14505</name>
    <dbReference type="NCBI Taxonomy" id="1185653"/>
    <lineage>
        <taxon>Bacteria</taxon>
        <taxon>Bacillati</taxon>
        <taxon>Bacillota</taxon>
        <taxon>Bacilli</taxon>
        <taxon>Bacillales</taxon>
        <taxon>Caryophanaceae</taxon>
        <taxon>Planococcus</taxon>
    </lineage>
</organism>
<dbReference type="Proteomes" id="UP000004725">
    <property type="component" value="Unassembled WGS sequence"/>
</dbReference>
<dbReference type="NCBIfam" id="TIGR02532">
    <property type="entry name" value="IV_pilin_GFxxxE"/>
    <property type="match status" value="1"/>
</dbReference>
<dbReference type="InterPro" id="IPR012902">
    <property type="entry name" value="N_methyl_site"/>
</dbReference>
<dbReference type="RefSeq" id="WP_006830992.1">
    <property type="nucleotide sequence ID" value="NZ_AJYB01000059.1"/>
</dbReference>
<evidence type="ECO:0000313" key="5">
    <source>
        <dbReference type="Proteomes" id="UP000004725"/>
    </source>
</evidence>
<reference evidence="4 5" key="1">
    <citation type="journal article" date="2012" name="J. Bacteriol.">
        <title>Genome Sequence of the Antarctic Psychrophile Bacterium Planococcus antarcticus DSM 14505.</title>
        <authorList>
            <person name="Margolles A."/>
            <person name="Gueimonde M."/>
            <person name="Sanchez B."/>
        </authorList>
    </citation>
    <scope>NUCLEOTIDE SEQUENCE [LARGE SCALE GENOMIC DNA]</scope>
    <source>
        <strain evidence="4 5">DSM 14505</strain>
    </source>
</reference>
<sequence length="120" mass="13120">MKRLIQNEKGLSLVEILAAVVILAIVLVSVMSFFTQSAKFTAHNYEKLTNVQVAEDVIADVRIGNYQSNTTLKKDGYDIVINVKAGPESLKLATITVKSPAGAGINEPEFTTEMYFEAKP</sequence>
<dbReference type="PROSITE" id="PS00409">
    <property type="entry name" value="PROKAR_NTER_METHYL"/>
    <property type="match status" value="1"/>
</dbReference>
<keyword evidence="3" id="KW-1133">Transmembrane helix</keyword>
<dbReference type="AlphaFoldDB" id="A0AA87LRV5"/>
<keyword evidence="3" id="KW-0812">Transmembrane</keyword>
<dbReference type="GO" id="GO:0030420">
    <property type="term" value="P:establishment of competence for transformation"/>
    <property type="evidence" value="ECO:0007669"/>
    <property type="project" value="UniProtKB-KW"/>
</dbReference>
<keyword evidence="3" id="KW-0472">Membrane</keyword>